<gene>
    <name evidence="9" type="ORF">AAJCM20276_30400</name>
</gene>
<dbReference type="EMBL" id="AP023326">
    <property type="protein sequence ID" value="BCI68416.1"/>
    <property type="molecule type" value="Genomic_DNA"/>
</dbReference>
<dbReference type="Gene3D" id="3.40.470.10">
    <property type="entry name" value="Uracil-DNA glycosylase-like domain"/>
    <property type="match status" value="1"/>
</dbReference>
<evidence type="ECO:0000313" key="10">
    <source>
        <dbReference type="Proteomes" id="UP000515220"/>
    </source>
</evidence>
<evidence type="ECO:0000256" key="6">
    <source>
        <dbReference type="ARBA" id="ARBA00023014"/>
    </source>
</evidence>
<dbReference type="InterPro" id="IPR005122">
    <property type="entry name" value="Uracil-DNA_glycosylase-like"/>
</dbReference>
<evidence type="ECO:0000259" key="8">
    <source>
        <dbReference type="SMART" id="SM00986"/>
    </source>
</evidence>
<keyword evidence="1" id="KW-0004">4Fe-4S</keyword>
<dbReference type="GO" id="GO:0097506">
    <property type="term" value="F:deaminated base DNA N-glycosylase activity"/>
    <property type="evidence" value="ECO:0007669"/>
    <property type="project" value="UniProtKB-ARBA"/>
</dbReference>
<evidence type="ECO:0000256" key="2">
    <source>
        <dbReference type="ARBA" id="ARBA00022723"/>
    </source>
</evidence>
<sequence>MESLVTMDAGAVAALLELQIEWGVDVLLDEAPHDRFAEWEAEQAARVAHQTTAPALDGAVRHTAKRRPVLSEETRHPVEGGPGGSDAALAALAGITTIAALEKAIDGFVACSLRGTATHTVLPRGPVGARVMVIGDAPDADEDRSGIVFSGESGGLLGRMLASIGRTREEMILAPAIPWRPPGGRPPSPVEVAQCLPMLLRSIALYQPERLLLCGGLATRMILGPDINPARARGNWRTTAWGPEGGPQRPVMTMRHPSQLRAGATARRQIWDDMLLLAVTLDGAMN</sequence>
<keyword evidence="6" id="KW-0411">Iron-sulfur</keyword>
<dbReference type="Pfam" id="PF03167">
    <property type="entry name" value="UDG"/>
    <property type="match status" value="1"/>
</dbReference>
<dbReference type="SUPFAM" id="SSF52141">
    <property type="entry name" value="Uracil-DNA glycosylase-like"/>
    <property type="match status" value="1"/>
</dbReference>
<dbReference type="GO" id="GO:0046872">
    <property type="term" value="F:metal ion binding"/>
    <property type="evidence" value="ECO:0007669"/>
    <property type="project" value="UniProtKB-KW"/>
</dbReference>
<dbReference type="SMART" id="SM00986">
    <property type="entry name" value="UDG"/>
    <property type="match status" value="1"/>
</dbReference>
<proteinExistence type="predicted"/>
<feature type="domain" description="Uracil-DNA glycosylase-like" evidence="8">
    <location>
        <begin position="122"/>
        <end position="275"/>
    </location>
</feature>
<evidence type="ECO:0000256" key="5">
    <source>
        <dbReference type="ARBA" id="ARBA00023004"/>
    </source>
</evidence>
<keyword evidence="5" id="KW-0408">Iron</keyword>
<keyword evidence="3" id="KW-0227">DNA damage</keyword>
<keyword evidence="7" id="KW-0234">DNA repair</keyword>
<keyword evidence="2" id="KW-0479">Metal-binding</keyword>
<dbReference type="GO" id="GO:0006281">
    <property type="term" value="P:DNA repair"/>
    <property type="evidence" value="ECO:0007669"/>
    <property type="project" value="UniProtKB-KW"/>
</dbReference>
<dbReference type="Proteomes" id="UP000515220">
    <property type="component" value="Chromosome"/>
</dbReference>
<dbReference type="InterPro" id="IPR051536">
    <property type="entry name" value="UDG_Type-4/5"/>
</dbReference>
<dbReference type="InterPro" id="IPR036895">
    <property type="entry name" value="Uracil-DNA_glycosylase-like_sf"/>
</dbReference>
<evidence type="ECO:0000256" key="4">
    <source>
        <dbReference type="ARBA" id="ARBA00022801"/>
    </source>
</evidence>
<accession>A0A6S6PNS1</accession>
<evidence type="ECO:0000256" key="1">
    <source>
        <dbReference type="ARBA" id="ARBA00022485"/>
    </source>
</evidence>
<reference evidence="9 10" key="1">
    <citation type="submission" date="2020-07" db="EMBL/GenBank/DDBJ databases">
        <title>Complete Genome Sequence of an acetic acid bacterium, Acetobacter aceti JCM20276.</title>
        <authorList>
            <person name="Hirose Y."/>
            <person name="Mihara H."/>
        </authorList>
    </citation>
    <scope>NUCLEOTIDE SEQUENCE [LARGE SCALE GENOMIC DNA]</scope>
    <source>
        <strain evidence="9 10">JCM20276</strain>
    </source>
</reference>
<evidence type="ECO:0000313" key="9">
    <source>
        <dbReference type="EMBL" id="BCI68416.1"/>
    </source>
</evidence>
<name>A0A6S6PNS1_ACEAC</name>
<evidence type="ECO:0000256" key="7">
    <source>
        <dbReference type="ARBA" id="ARBA00023204"/>
    </source>
</evidence>
<dbReference type="PANTHER" id="PTHR33693">
    <property type="entry name" value="TYPE-5 URACIL-DNA GLYCOSYLASE"/>
    <property type="match status" value="1"/>
</dbReference>
<dbReference type="PANTHER" id="PTHR33693:SF1">
    <property type="entry name" value="TYPE-4 URACIL-DNA GLYCOSYLASE"/>
    <property type="match status" value="1"/>
</dbReference>
<dbReference type="SMART" id="SM00987">
    <property type="entry name" value="UreE_C"/>
    <property type="match status" value="1"/>
</dbReference>
<organism evidence="9 10">
    <name type="scientific">Acetobacter aceti</name>
    <dbReference type="NCBI Taxonomy" id="435"/>
    <lineage>
        <taxon>Bacteria</taxon>
        <taxon>Pseudomonadati</taxon>
        <taxon>Pseudomonadota</taxon>
        <taxon>Alphaproteobacteria</taxon>
        <taxon>Acetobacterales</taxon>
        <taxon>Acetobacteraceae</taxon>
        <taxon>Acetobacter</taxon>
        <taxon>Acetobacter subgen. Acetobacter</taxon>
    </lineage>
</organism>
<dbReference type="GO" id="GO:0051539">
    <property type="term" value="F:4 iron, 4 sulfur cluster binding"/>
    <property type="evidence" value="ECO:0007669"/>
    <property type="project" value="UniProtKB-KW"/>
</dbReference>
<evidence type="ECO:0000256" key="3">
    <source>
        <dbReference type="ARBA" id="ARBA00022763"/>
    </source>
</evidence>
<dbReference type="CDD" id="cd10030">
    <property type="entry name" value="UDG-F4_TTUDGA_SPO1dp_like"/>
    <property type="match status" value="1"/>
</dbReference>
<keyword evidence="4" id="KW-0378">Hydrolase</keyword>
<protein>
    <submittedName>
        <fullName evidence="9">Uracil-DNA glycosylase</fullName>
    </submittedName>
</protein>
<dbReference type="AlphaFoldDB" id="A0A6S6PNS1"/>